<keyword evidence="5 7" id="KW-0472">Membrane</keyword>
<dbReference type="AlphaFoldDB" id="A0A835YUX0"/>
<dbReference type="InterPro" id="IPR011701">
    <property type="entry name" value="MFS"/>
</dbReference>
<sequence length="447" mass="46227">MVAIPLDYVSPRSKYALVLLTLIYMNSHWSRYLLNYLYAVSSDDPDKSLAAGTGITTSEYGLLAGFGFGVTYVTFGMVMGRAADLYNRCHIIVAGLVIWSAANVLCGAASDFKWLLASRVLLGFGESFSGPASYSLLADFFPPSRRAEANGVYAVGMYMGASMGSFSLSIAMAVGWRNVCYGCAASGLVLAMLLLMSVREPQRVKKLADAACGAPVASPPLPPPLPQLKLTLPQALRAVLSRRLVLAIIAAAMVRYMAGYTIGTFMPVFYGARFPDDADVYSYLNASIIAIGGAVSAYVGGRTADRWAAAGQRRAYLLIPGAGAAAAVPLLAAALYAPSFGLSMAALFAEYLCAEVWSGPAVSALQGALPPGARGTGMGVFALGTGLAGSAAAWAVGAAAQRGSGGSDALRGAVAGGAGAAYALCAALFFGAAMLVRPRKQGYEEIV</sequence>
<feature type="transmembrane region" description="Helical" evidence="7">
    <location>
        <begin position="315"/>
        <end position="336"/>
    </location>
</feature>
<accession>A0A835YUX0</accession>
<evidence type="ECO:0000256" key="7">
    <source>
        <dbReference type="SAM" id="Phobius"/>
    </source>
</evidence>
<feature type="transmembrane region" description="Helical" evidence="7">
    <location>
        <begin position="91"/>
        <end position="110"/>
    </location>
</feature>
<feature type="transmembrane region" description="Helical" evidence="7">
    <location>
        <begin position="152"/>
        <end position="173"/>
    </location>
</feature>
<dbReference type="OrthoDB" id="3639251at2759"/>
<keyword evidence="4 7" id="KW-1133">Transmembrane helix</keyword>
<dbReference type="Pfam" id="PF07690">
    <property type="entry name" value="MFS_1"/>
    <property type="match status" value="1"/>
</dbReference>
<feature type="transmembrane region" description="Helical" evidence="7">
    <location>
        <begin position="377"/>
        <end position="400"/>
    </location>
</feature>
<comment type="subcellular location">
    <subcellularLocation>
        <location evidence="1">Membrane</location>
        <topology evidence="1">Multi-pass membrane protein</topology>
    </subcellularLocation>
</comment>
<feature type="transmembrane region" description="Helical" evidence="7">
    <location>
        <begin position="179"/>
        <end position="198"/>
    </location>
</feature>
<evidence type="ECO:0000256" key="4">
    <source>
        <dbReference type="ARBA" id="ARBA00022989"/>
    </source>
</evidence>
<dbReference type="Gene3D" id="1.20.1250.20">
    <property type="entry name" value="MFS general substrate transporter like domains"/>
    <property type="match status" value="2"/>
</dbReference>
<evidence type="ECO:0000256" key="6">
    <source>
        <dbReference type="ARBA" id="ARBA00024338"/>
    </source>
</evidence>
<dbReference type="Proteomes" id="UP000664859">
    <property type="component" value="Unassembled WGS sequence"/>
</dbReference>
<evidence type="ECO:0000313" key="10">
    <source>
        <dbReference type="Proteomes" id="UP000664859"/>
    </source>
</evidence>
<evidence type="ECO:0000256" key="3">
    <source>
        <dbReference type="ARBA" id="ARBA00022692"/>
    </source>
</evidence>
<dbReference type="PANTHER" id="PTHR23505:SF79">
    <property type="entry name" value="PROTEIN SPINSTER"/>
    <property type="match status" value="1"/>
</dbReference>
<evidence type="ECO:0000259" key="8">
    <source>
        <dbReference type="PROSITE" id="PS50850"/>
    </source>
</evidence>
<proteinExistence type="inferred from homology"/>
<feature type="transmembrane region" description="Helical" evidence="7">
    <location>
        <begin position="15"/>
        <end position="40"/>
    </location>
</feature>
<feature type="domain" description="Major facilitator superfamily (MFS) profile" evidence="8">
    <location>
        <begin position="16"/>
        <end position="441"/>
    </location>
</feature>
<organism evidence="9 10">
    <name type="scientific">Tribonema minus</name>
    <dbReference type="NCBI Taxonomy" id="303371"/>
    <lineage>
        <taxon>Eukaryota</taxon>
        <taxon>Sar</taxon>
        <taxon>Stramenopiles</taxon>
        <taxon>Ochrophyta</taxon>
        <taxon>PX clade</taxon>
        <taxon>Xanthophyceae</taxon>
        <taxon>Tribonematales</taxon>
        <taxon>Tribonemataceae</taxon>
        <taxon>Tribonema</taxon>
    </lineage>
</organism>
<feature type="transmembrane region" description="Helical" evidence="7">
    <location>
        <begin position="60"/>
        <end position="79"/>
    </location>
</feature>
<dbReference type="InterPro" id="IPR036259">
    <property type="entry name" value="MFS_trans_sf"/>
</dbReference>
<dbReference type="GO" id="GO:0022857">
    <property type="term" value="F:transmembrane transporter activity"/>
    <property type="evidence" value="ECO:0007669"/>
    <property type="project" value="InterPro"/>
</dbReference>
<dbReference type="PROSITE" id="PS50850">
    <property type="entry name" value="MFS"/>
    <property type="match status" value="1"/>
</dbReference>
<keyword evidence="3 7" id="KW-0812">Transmembrane</keyword>
<keyword evidence="2" id="KW-0813">Transport</keyword>
<dbReference type="SUPFAM" id="SSF103473">
    <property type="entry name" value="MFS general substrate transporter"/>
    <property type="match status" value="1"/>
</dbReference>
<evidence type="ECO:0000256" key="2">
    <source>
        <dbReference type="ARBA" id="ARBA00022448"/>
    </source>
</evidence>
<evidence type="ECO:0000256" key="5">
    <source>
        <dbReference type="ARBA" id="ARBA00023136"/>
    </source>
</evidence>
<dbReference type="EMBL" id="JAFCMP010000279">
    <property type="protein sequence ID" value="KAG5181996.1"/>
    <property type="molecule type" value="Genomic_DNA"/>
</dbReference>
<name>A0A835YUX0_9STRA</name>
<feature type="transmembrane region" description="Helical" evidence="7">
    <location>
        <begin position="282"/>
        <end position="303"/>
    </location>
</feature>
<dbReference type="GO" id="GO:0016020">
    <property type="term" value="C:membrane"/>
    <property type="evidence" value="ECO:0007669"/>
    <property type="project" value="UniProtKB-SubCell"/>
</dbReference>
<dbReference type="InterPro" id="IPR044770">
    <property type="entry name" value="MFS_spinster-like"/>
</dbReference>
<feature type="transmembrane region" description="Helical" evidence="7">
    <location>
        <begin position="412"/>
        <end position="436"/>
    </location>
</feature>
<feature type="transmembrane region" description="Helical" evidence="7">
    <location>
        <begin position="244"/>
        <end position="270"/>
    </location>
</feature>
<gene>
    <name evidence="9" type="ORF">JKP88DRAFT_320323</name>
</gene>
<dbReference type="PANTHER" id="PTHR23505">
    <property type="entry name" value="SPINSTER"/>
    <property type="match status" value="1"/>
</dbReference>
<evidence type="ECO:0000256" key="1">
    <source>
        <dbReference type="ARBA" id="ARBA00004141"/>
    </source>
</evidence>
<keyword evidence="10" id="KW-1185">Reference proteome</keyword>
<evidence type="ECO:0000313" key="9">
    <source>
        <dbReference type="EMBL" id="KAG5181996.1"/>
    </source>
</evidence>
<comment type="caution">
    <text evidence="9">The sequence shown here is derived from an EMBL/GenBank/DDBJ whole genome shotgun (WGS) entry which is preliminary data.</text>
</comment>
<reference evidence="9" key="1">
    <citation type="submission" date="2021-02" db="EMBL/GenBank/DDBJ databases">
        <title>First Annotated Genome of the Yellow-green Alga Tribonema minus.</title>
        <authorList>
            <person name="Mahan K.M."/>
        </authorList>
    </citation>
    <scope>NUCLEOTIDE SEQUENCE</scope>
    <source>
        <strain evidence="9">UTEX B ZZ1240</strain>
    </source>
</reference>
<comment type="similarity">
    <text evidence="6">Belongs to the major facilitator superfamily. Spinster (TC 2.A.1.49) family.</text>
</comment>
<protein>
    <submittedName>
        <fullName evidence="9">Major facilitator superfamily domain-containing protein</fullName>
    </submittedName>
</protein>
<dbReference type="InterPro" id="IPR020846">
    <property type="entry name" value="MFS_dom"/>
</dbReference>